<organism evidence="6 7">
    <name type="scientific">Lacrimispora sphenoides JCM 1415</name>
    <dbReference type="NCBI Taxonomy" id="1297793"/>
    <lineage>
        <taxon>Bacteria</taxon>
        <taxon>Bacillati</taxon>
        <taxon>Bacillota</taxon>
        <taxon>Clostridia</taxon>
        <taxon>Lachnospirales</taxon>
        <taxon>Lachnospiraceae</taxon>
        <taxon>Lacrimispora</taxon>
    </lineage>
</organism>
<dbReference type="Proteomes" id="UP000198970">
    <property type="component" value="Chromosome I"/>
</dbReference>
<dbReference type="Pfam" id="PF00072">
    <property type="entry name" value="Response_reg"/>
    <property type="match status" value="1"/>
</dbReference>
<keyword evidence="6" id="KW-0238">DNA-binding</keyword>
<dbReference type="PANTHER" id="PTHR37299:SF1">
    <property type="entry name" value="STAGE 0 SPORULATION PROTEIN A HOMOLOG"/>
    <property type="match status" value="1"/>
</dbReference>
<sequence length="239" mass="28647">MIVIEIAVCDDERYLLRELETCLYELGKSAGIQVDVECYEDGKDLVKVVNEGKRYDIIYLDVRMRHMDGLEAAYKIREIDRTVQMVYVTSHDRCMKETFRVAPIGFITKPIKKKEFEETFYYALRLVEEQDAYYRFRYMKSDYKVAIRDILYFESRLRVAEITLQDGCLKEYRALNDIEKSLEQSTGRFLRIHKSYLVNYQHVIRMGYEEIEMPKGIILPLSRTYKKSVEEKLRQFKKR</sequence>
<dbReference type="SMART" id="SM00850">
    <property type="entry name" value="LytTR"/>
    <property type="match status" value="1"/>
</dbReference>
<dbReference type="GO" id="GO:0003677">
    <property type="term" value="F:DNA binding"/>
    <property type="evidence" value="ECO:0007669"/>
    <property type="project" value="UniProtKB-KW"/>
</dbReference>
<evidence type="ECO:0000313" key="6">
    <source>
        <dbReference type="EMBL" id="SET58385.1"/>
    </source>
</evidence>
<name>A0ABY1C2Y5_9FIRM</name>
<dbReference type="InterPro" id="IPR011006">
    <property type="entry name" value="CheY-like_superfamily"/>
</dbReference>
<dbReference type="Gene3D" id="3.40.50.2300">
    <property type="match status" value="1"/>
</dbReference>
<evidence type="ECO:0000256" key="1">
    <source>
        <dbReference type="ARBA" id="ARBA00018672"/>
    </source>
</evidence>
<dbReference type="PROSITE" id="PS50110">
    <property type="entry name" value="RESPONSE_REGULATORY"/>
    <property type="match status" value="1"/>
</dbReference>
<protein>
    <recommendedName>
        <fullName evidence="1">Stage 0 sporulation protein A homolog</fullName>
    </recommendedName>
</protein>
<dbReference type="SUPFAM" id="SSF52172">
    <property type="entry name" value="CheY-like"/>
    <property type="match status" value="1"/>
</dbReference>
<dbReference type="InterPro" id="IPR046947">
    <property type="entry name" value="LytR-like"/>
</dbReference>
<gene>
    <name evidence="6" type="ORF">SAMN02745906_0508</name>
</gene>
<keyword evidence="7" id="KW-1185">Reference proteome</keyword>
<feature type="modified residue" description="4-aspartylphosphate" evidence="3">
    <location>
        <position position="61"/>
    </location>
</feature>
<comment type="function">
    <text evidence="2">May play the central regulatory role in sporulation. It may be an element of the effector pathway responsible for the activation of sporulation genes in response to nutritional stress. Spo0A may act in concert with spo0H (a sigma factor) to control the expression of some genes that are critical to the sporulation process.</text>
</comment>
<evidence type="ECO:0000259" key="4">
    <source>
        <dbReference type="PROSITE" id="PS50110"/>
    </source>
</evidence>
<dbReference type="PROSITE" id="PS50930">
    <property type="entry name" value="HTH_LYTTR"/>
    <property type="match status" value="1"/>
</dbReference>
<evidence type="ECO:0000256" key="3">
    <source>
        <dbReference type="PROSITE-ProRule" id="PRU00169"/>
    </source>
</evidence>
<accession>A0ABY1C2Y5</accession>
<dbReference type="InterPro" id="IPR001789">
    <property type="entry name" value="Sig_transdc_resp-reg_receiver"/>
</dbReference>
<dbReference type="Gene3D" id="2.40.50.1020">
    <property type="entry name" value="LytTr DNA-binding domain"/>
    <property type="match status" value="1"/>
</dbReference>
<evidence type="ECO:0000256" key="2">
    <source>
        <dbReference type="ARBA" id="ARBA00024867"/>
    </source>
</evidence>
<dbReference type="CDD" id="cd00156">
    <property type="entry name" value="REC"/>
    <property type="match status" value="1"/>
</dbReference>
<feature type="domain" description="Response regulatory" evidence="4">
    <location>
        <begin position="5"/>
        <end position="124"/>
    </location>
</feature>
<dbReference type="SMART" id="SM00448">
    <property type="entry name" value="REC"/>
    <property type="match status" value="1"/>
</dbReference>
<evidence type="ECO:0000313" key="7">
    <source>
        <dbReference type="Proteomes" id="UP000198970"/>
    </source>
</evidence>
<dbReference type="Pfam" id="PF04397">
    <property type="entry name" value="LytTR"/>
    <property type="match status" value="1"/>
</dbReference>
<dbReference type="PANTHER" id="PTHR37299">
    <property type="entry name" value="TRANSCRIPTIONAL REGULATOR-RELATED"/>
    <property type="match status" value="1"/>
</dbReference>
<feature type="domain" description="HTH LytTR-type" evidence="5">
    <location>
        <begin position="140"/>
        <end position="235"/>
    </location>
</feature>
<dbReference type="InterPro" id="IPR007492">
    <property type="entry name" value="LytTR_DNA-bd_dom"/>
</dbReference>
<reference evidence="6 7" key="1">
    <citation type="submission" date="2016-10" db="EMBL/GenBank/DDBJ databases">
        <authorList>
            <person name="Varghese N."/>
            <person name="Submissions S."/>
        </authorList>
    </citation>
    <scope>NUCLEOTIDE SEQUENCE [LARGE SCALE GENOMIC DNA]</scope>
    <source>
        <strain evidence="6 7">ATCC 19403</strain>
    </source>
</reference>
<keyword evidence="3" id="KW-0597">Phosphoprotein</keyword>
<proteinExistence type="predicted"/>
<evidence type="ECO:0000259" key="5">
    <source>
        <dbReference type="PROSITE" id="PS50930"/>
    </source>
</evidence>
<dbReference type="EMBL" id="LT630003">
    <property type="protein sequence ID" value="SET58385.1"/>
    <property type="molecule type" value="Genomic_DNA"/>
</dbReference>